<dbReference type="Proteomes" id="UP001165663">
    <property type="component" value="Unassembled WGS sequence"/>
</dbReference>
<keyword evidence="4" id="KW-1185">Reference proteome</keyword>
<feature type="compositionally biased region" description="Basic and acidic residues" evidence="1">
    <location>
        <begin position="153"/>
        <end position="163"/>
    </location>
</feature>
<dbReference type="EMBL" id="BRXE01000015">
    <property type="protein sequence ID" value="GLB82707.1"/>
    <property type="molecule type" value="Genomic_DNA"/>
</dbReference>
<dbReference type="Proteomes" id="UP001064782">
    <property type="component" value="Unassembled WGS sequence"/>
</dbReference>
<dbReference type="AlphaFoldDB" id="A0A9P3Q893"/>
<evidence type="ECO:0000313" key="4">
    <source>
        <dbReference type="Proteomes" id="UP001064782"/>
    </source>
</evidence>
<accession>A0A9P3Q893</accession>
<reference evidence="3" key="1">
    <citation type="submission" date="2022-08" db="EMBL/GenBank/DDBJ databases">
        <title>Mycobacterium kiyosense sp. nov., scotochromogenic slow-glowing species isolated from respiratory specimens.</title>
        <authorList>
            <person name="Fukano H."/>
            <person name="Kazumi Y."/>
            <person name="Sakagami N."/>
            <person name="Ato M."/>
            <person name="Mitarai S."/>
            <person name="Hoshino Y."/>
        </authorList>
    </citation>
    <scope>NUCLEOTIDE SEQUENCE</scope>
    <source>
        <strain evidence="3">1413</strain>
        <strain evidence="2">SRL2020-028</strain>
    </source>
</reference>
<evidence type="ECO:0000256" key="1">
    <source>
        <dbReference type="SAM" id="MobiDB-lite"/>
    </source>
</evidence>
<organism evidence="3 4">
    <name type="scientific">Mycobacterium kiyosense</name>
    <dbReference type="NCBI Taxonomy" id="2871094"/>
    <lineage>
        <taxon>Bacteria</taxon>
        <taxon>Bacillati</taxon>
        <taxon>Actinomycetota</taxon>
        <taxon>Actinomycetes</taxon>
        <taxon>Mycobacteriales</taxon>
        <taxon>Mycobacteriaceae</taxon>
        <taxon>Mycobacterium</taxon>
    </lineage>
</organism>
<dbReference type="EMBL" id="BRZI01000019">
    <property type="protein sequence ID" value="GLD30980.1"/>
    <property type="molecule type" value="Genomic_DNA"/>
</dbReference>
<gene>
    <name evidence="3" type="ORF">Mkiyose1413_28630</name>
    <name evidence="2" type="ORF">SRL2020028_19630</name>
</gene>
<feature type="compositionally biased region" description="Acidic residues" evidence="1">
    <location>
        <begin position="15"/>
        <end position="43"/>
    </location>
</feature>
<sequence length="163" mass="17669">MTVTDDHTADNAGTADDDTAEWVEDTDTDAEPGDDEHDADDEGEQPKKPGVRQRLKDAEAERDELRSQLSWSRQVAFMEACRAAGLDADVATAKGVRVEDHLDEHGAVDAEGLATALEGARSEAGVPRRPRPVRTAGRAGGVPPEKPATFGEVLREHSKYLRR</sequence>
<evidence type="ECO:0000313" key="3">
    <source>
        <dbReference type="EMBL" id="GLD30980.1"/>
    </source>
</evidence>
<feature type="compositionally biased region" description="Basic and acidic residues" evidence="1">
    <location>
        <begin position="54"/>
        <end position="66"/>
    </location>
</feature>
<evidence type="ECO:0000313" key="2">
    <source>
        <dbReference type="EMBL" id="GLB82707.1"/>
    </source>
</evidence>
<dbReference type="GeneID" id="83630213"/>
<comment type="caution">
    <text evidence="3">The sequence shown here is derived from an EMBL/GenBank/DDBJ whole genome shotgun (WGS) entry which is preliminary data.</text>
</comment>
<protein>
    <submittedName>
        <fullName evidence="3">Uncharacterized protein</fullName>
    </submittedName>
</protein>
<dbReference type="RefSeq" id="WP_236976871.1">
    <property type="nucleotide sequence ID" value="NZ_BRXE01000015.1"/>
</dbReference>
<proteinExistence type="predicted"/>
<feature type="region of interest" description="Disordered" evidence="1">
    <location>
        <begin position="1"/>
        <end position="69"/>
    </location>
</feature>
<feature type="region of interest" description="Disordered" evidence="1">
    <location>
        <begin position="118"/>
        <end position="163"/>
    </location>
</feature>
<name>A0A9P3Q893_9MYCO</name>